<dbReference type="RefSeq" id="WP_263123082.1">
    <property type="nucleotide sequence ID" value="NZ_CP106753.1"/>
</dbReference>
<evidence type="ECO:0000313" key="2">
    <source>
        <dbReference type="Proteomes" id="UP001061302"/>
    </source>
</evidence>
<evidence type="ECO:0000313" key="1">
    <source>
        <dbReference type="EMBL" id="UXY13816.1"/>
    </source>
</evidence>
<dbReference type="Proteomes" id="UP001061302">
    <property type="component" value="Chromosome"/>
</dbReference>
<protein>
    <submittedName>
        <fullName evidence="1">Uncharacterized protein</fullName>
    </submittedName>
</protein>
<accession>A0ABY6DHL7</accession>
<proteinExistence type="predicted"/>
<reference evidence="1" key="1">
    <citation type="submission" date="2022-10" db="EMBL/GenBank/DDBJ databases">
        <title>Chitiniphilus purpureus sp. nov., a novel chitin-degrading bacterium isolated from crawfish pond sediment.</title>
        <authorList>
            <person name="Li K."/>
        </authorList>
    </citation>
    <scope>NUCLEOTIDE SEQUENCE</scope>
    <source>
        <strain evidence="1">CD1</strain>
    </source>
</reference>
<name>A0ABY6DHL7_9NEIS</name>
<organism evidence="1 2">
    <name type="scientific">Chitiniphilus purpureus</name>
    <dbReference type="NCBI Taxonomy" id="2981137"/>
    <lineage>
        <taxon>Bacteria</taxon>
        <taxon>Pseudomonadati</taxon>
        <taxon>Pseudomonadota</taxon>
        <taxon>Betaproteobacteria</taxon>
        <taxon>Neisseriales</taxon>
        <taxon>Chitinibacteraceae</taxon>
        <taxon>Chitiniphilus</taxon>
    </lineage>
</organism>
<keyword evidence="2" id="KW-1185">Reference proteome</keyword>
<dbReference type="EMBL" id="CP106753">
    <property type="protein sequence ID" value="UXY13816.1"/>
    <property type="molecule type" value="Genomic_DNA"/>
</dbReference>
<sequence>MKRDQINPLLMLAGRQVVGEQDAQHFQLLALCHAHRFASGRADGISLDILLETMVALQLIAGELRNCPLYDNACAAVTQLSRAAETAHAQQARALRPSTQQRRIIAGLIDRYVELLPRITVGLLNAATTRARLAVTILRREAIALDQNAPNEATP</sequence>
<gene>
    <name evidence="1" type="ORF">N8I74_10830</name>
</gene>